<dbReference type="PROSITE" id="PS00474">
    <property type="entry name" value="RIBOSOMAL_L3"/>
    <property type="match status" value="1"/>
</dbReference>
<gene>
    <name evidence="7" type="primary">RPL3</name>
    <name evidence="7" type="ORF">T4C_4438</name>
</gene>
<keyword evidence="2 5" id="KW-0689">Ribosomal protein</keyword>
<evidence type="ECO:0000313" key="7">
    <source>
        <dbReference type="EMBL" id="KRZ26275.1"/>
    </source>
</evidence>
<feature type="region of interest" description="Disordered" evidence="6">
    <location>
        <begin position="36"/>
        <end position="63"/>
    </location>
</feature>
<dbReference type="InterPro" id="IPR045077">
    <property type="entry name" value="L3_arc_euk"/>
</dbReference>
<dbReference type="FunFam" id="4.10.960.10:FF:000002">
    <property type="entry name" value="60S ribosomal protein L3"/>
    <property type="match status" value="1"/>
</dbReference>
<reference evidence="7 8" key="1">
    <citation type="submission" date="2015-01" db="EMBL/GenBank/DDBJ databases">
        <title>Evolution of Trichinella species and genotypes.</title>
        <authorList>
            <person name="Korhonen P.K."/>
            <person name="Edoardo P."/>
            <person name="Giuseppe L.R."/>
            <person name="Gasser R.B."/>
        </authorList>
    </citation>
    <scope>NUCLEOTIDE SEQUENCE [LARGE SCALE GENOMIC DNA]</scope>
    <source>
        <strain evidence="7">ISS176</strain>
    </source>
</reference>
<evidence type="ECO:0000256" key="6">
    <source>
        <dbReference type="SAM" id="MobiDB-lite"/>
    </source>
</evidence>
<dbReference type="GO" id="GO:0003723">
    <property type="term" value="F:RNA binding"/>
    <property type="evidence" value="ECO:0007669"/>
    <property type="project" value="TreeGrafter"/>
</dbReference>
<dbReference type="FunFam" id="3.30.1430.10:FF:000001">
    <property type="entry name" value="60S ribosomal protein L3"/>
    <property type="match status" value="1"/>
</dbReference>
<dbReference type="InterPro" id="IPR044892">
    <property type="entry name" value="Ribosomal_L3_dom_3_arc_sf"/>
</dbReference>
<evidence type="ECO:0000256" key="2">
    <source>
        <dbReference type="ARBA" id="ARBA00022980"/>
    </source>
</evidence>
<accession>A0A0V1IU93</accession>
<dbReference type="FunFam" id="2.40.30.10:FF:000079">
    <property type="entry name" value="60S ribosomal protein L3"/>
    <property type="match status" value="1"/>
</dbReference>
<dbReference type="SUPFAM" id="SSF50447">
    <property type="entry name" value="Translation proteins"/>
    <property type="match status" value="1"/>
</dbReference>
<dbReference type="PANTHER" id="PTHR11363:SF5">
    <property type="entry name" value="LARGE RIBOSOMAL SUBUNIT PROTEIN UL3"/>
    <property type="match status" value="1"/>
</dbReference>
<feature type="compositionally biased region" description="Basic residues" evidence="6">
    <location>
        <begin position="36"/>
        <end position="59"/>
    </location>
</feature>
<name>A0A0V1IU93_TRIPS</name>
<organism evidence="7 8">
    <name type="scientific">Trichinella pseudospiralis</name>
    <name type="common">Parasitic roundworm</name>
    <dbReference type="NCBI Taxonomy" id="6337"/>
    <lineage>
        <taxon>Eukaryota</taxon>
        <taxon>Metazoa</taxon>
        <taxon>Ecdysozoa</taxon>
        <taxon>Nematoda</taxon>
        <taxon>Enoplea</taxon>
        <taxon>Dorylaimia</taxon>
        <taxon>Trichinellida</taxon>
        <taxon>Trichinellidae</taxon>
        <taxon>Trichinella</taxon>
    </lineage>
</organism>
<dbReference type="InterPro" id="IPR019926">
    <property type="entry name" value="Ribosomal_uL3_CS"/>
</dbReference>
<comment type="similarity">
    <text evidence="1 5">Belongs to the universal ribosomal protein uL3 family.</text>
</comment>
<comment type="caution">
    <text evidence="7">The sequence shown here is derived from an EMBL/GenBank/DDBJ whole genome shotgun (WGS) entry which is preliminary data.</text>
</comment>
<protein>
    <submittedName>
        <fullName evidence="7">60S ribosomal protein L3</fullName>
    </submittedName>
</protein>
<dbReference type="Proteomes" id="UP000054826">
    <property type="component" value="Unassembled WGS sequence"/>
</dbReference>
<proteinExistence type="inferred from homology"/>
<dbReference type="GO" id="GO:0022625">
    <property type="term" value="C:cytosolic large ribosomal subunit"/>
    <property type="evidence" value="ECO:0007669"/>
    <property type="project" value="TreeGrafter"/>
</dbReference>
<dbReference type="PANTHER" id="PTHR11363">
    <property type="entry name" value="60S RIBOSOMAL PROTEIN L3-RELATED"/>
    <property type="match status" value="1"/>
</dbReference>
<dbReference type="AlphaFoldDB" id="A0A0V1IU93"/>
<evidence type="ECO:0000256" key="3">
    <source>
        <dbReference type="ARBA" id="ARBA00023274"/>
    </source>
</evidence>
<evidence type="ECO:0000256" key="1">
    <source>
        <dbReference type="ARBA" id="ARBA00006540"/>
    </source>
</evidence>
<dbReference type="InterPro" id="IPR000597">
    <property type="entry name" value="Ribosomal_uL3"/>
</dbReference>
<dbReference type="Pfam" id="PF00297">
    <property type="entry name" value="Ribosomal_L3"/>
    <property type="match status" value="1"/>
</dbReference>
<comment type="function">
    <text evidence="4">The L3 protein is a component of the large subunit of cytoplasmic ribosomes.</text>
</comment>
<dbReference type="InterPro" id="IPR009000">
    <property type="entry name" value="Transl_B-barrel_sf"/>
</dbReference>
<evidence type="ECO:0000256" key="5">
    <source>
        <dbReference type="RuleBase" id="RU003905"/>
    </source>
</evidence>
<dbReference type="FunFam" id="2.40.30.10:FF:000351">
    <property type="entry name" value="Ribosomal protein L3"/>
    <property type="match status" value="1"/>
</dbReference>
<evidence type="ECO:0000313" key="8">
    <source>
        <dbReference type="Proteomes" id="UP000054826"/>
    </source>
</evidence>
<keyword evidence="3 5" id="KW-0687">Ribonucleoprotein</keyword>
<dbReference type="Gene3D" id="3.30.1430.10">
    <property type="match status" value="1"/>
</dbReference>
<dbReference type="Gene3D" id="2.40.30.10">
    <property type="entry name" value="Translation factors"/>
    <property type="match status" value="1"/>
</dbReference>
<dbReference type="GO" id="GO:0003735">
    <property type="term" value="F:structural constituent of ribosome"/>
    <property type="evidence" value="ECO:0007669"/>
    <property type="project" value="InterPro"/>
</dbReference>
<evidence type="ECO:0000256" key="4">
    <source>
        <dbReference type="ARBA" id="ARBA00056881"/>
    </source>
</evidence>
<sequence>MKKQKLPADKVKRTAYSFGGNLKAKLMRHSHRKFSAPRHGHVGFLPKKRSKRHRGKVKSFPKDDPRKPVHLTAFIGYKAGMTHIVREVDKPGSKINKKDVVEAVTVLETPPMLKFTLMFNSVVGYIETPQGLRAFKTIWAEHLSDDCKRRFYKRWYKCERKAFTKASKKWQDEAGIKEIQADFAKMIKYCKVIRVIAHTQMKLLHHGQKKAHIMEIQLNGGTIENKVNWAREHLEKQVPVDSVFAKDEMIDCIGVTKGKGFKGVTSRWHTKKLPRKTHKGLRKVACIGAWHPSRVRYTVARAGQKGYHHRTEINKKIYRIGKGTDKKNGSTEYDLTEKTINPMGGFPHYGLVNQDYVLIKGCCMGPKKRVITLRKSLLTHTKRSALEKIELKFIDTSSKFGHGRFQTHAEKKAFMGLLKKDLIKE</sequence>
<dbReference type="GO" id="GO:0006412">
    <property type="term" value="P:translation"/>
    <property type="evidence" value="ECO:0007669"/>
    <property type="project" value="InterPro"/>
</dbReference>
<dbReference type="EMBL" id="JYDV01000184">
    <property type="protein sequence ID" value="KRZ26275.1"/>
    <property type="molecule type" value="Genomic_DNA"/>
</dbReference>
<dbReference type="Gene3D" id="4.10.960.10">
    <property type="entry name" value="Ribosomal protein L3, domain 3"/>
    <property type="match status" value="1"/>
</dbReference>